<accession>A0A1H7AEL2</accession>
<evidence type="ECO:0000259" key="5">
    <source>
        <dbReference type="PROSITE" id="PS51935"/>
    </source>
</evidence>
<dbReference type="GO" id="GO:0008234">
    <property type="term" value="F:cysteine-type peptidase activity"/>
    <property type="evidence" value="ECO:0007669"/>
    <property type="project" value="UniProtKB-KW"/>
</dbReference>
<keyword evidence="4" id="KW-0788">Thiol protease</keyword>
<dbReference type="AlphaFoldDB" id="A0A1H7AEL2"/>
<evidence type="ECO:0000256" key="2">
    <source>
        <dbReference type="ARBA" id="ARBA00022670"/>
    </source>
</evidence>
<dbReference type="SUPFAM" id="SSF54001">
    <property type="entry name" value="Cysteine proteinases"/>
    <property type="match status" value="1"/>
</dbReference>
<reference evidence="6 7" key="1">
    <citation type="submission" date="2016-10" db="EMBL/GenBank/DDBJ databases">
        <authorList>
            <person name="de Groot N.N."/>
        </authorList>
    </citation>
    <scope>NUCLEOTIDE SEQUENCE [LARGE SCALE GENOMIC DNA]</scope>
    <source>
        <strain evidence="6 7">DSM 2179</strain>
    </source>
</reference>
<name>A0A1H7AEL2_9FIRM</name>
<dbReference type="STRING" id="84035.SAMN05660742_111132"/>
<dbReference type="EMBL" id="FNZK01000011">
    <property type="protein sequence ID" value="SEJ60340.1"/>
    <property type="molecule type" value="Genomic_DNA"/>
</dbReference>
<proteinExistence type="inferred from homology"/>
<dbReference type="InterPro" id="IPR038765">
    <property type="entry name" value="Papain-like_cys_pep_sf"/>
</dbReference>
<dbReference type="Pfam" id="PF00877">
    <property type="entry name" value="NLPC_P60"/>
    <property type="match status" value="1"/>
</dbReference>
<evidence type="ECO:0000313" key="7">
    <source>
        <dbReference type="Proteomes" id="UP000199662"/>
    </source>
</evidence>
<keyword evidence="3" id="KW-0378">Hydrolase</keyword>
<protein>
    <submittedName>
        <fullName evidence="6">NlpC/P60 family protein</fullName>
    </submittedName>
</protein>
<dbReference type="PROSITE" id="PS51935">
    <property type="entry name" value="NLPC_P60"/>
    <property type="match status" value="1"/>
</dbReference>
<keyword evidence="2" id="KW-0645">Protease</keyword>
<gene>
    <name evidence="6" type="ORF">SAMN05660742_111132</name>
</gene>
<evidence type="ECO:0000256" key="1">
    <source>
        <dbReference type="ARBA" id="ARBA00007074"/>
    </source>
</evidence>
<dbReference type="Proteomes" id="UP000199662">
    <property type="component" value="Unassembled WGS sequence"/>
</dbReference>
<evidence type="ECO:0000256" key="3">
    <source>
        <dbReference type="ARBA" id="ARBA00022801"/>
    </source>
</evidence>
<dbReference type="Gene3D" id="3.90.1720.10">
    <property type="entry name" value="endopeptidase domain like (from Nostoc punctiforme)"/>
    <property type="match status" value="1"/>
</dbReference>
<dbReference type="RefSeq" id="WP_091831987.1">
    <property type="nucleotide sequence ID" value="NZ_FNZK01000011.1"/>
</dbReference>
<dbReference type="InterPro" id="IPR000064">
    <property type="entry name" value="NLP_P60_dom"/>
</dbReference>
<dbReference type="GO" id="GO:0006508">
    <property type="term" value="P:proteolysis"/>
    <property type="evidence" value="ECO:0007669"/>
    <property type="project" value="UniProtKB-KW"/>
</dbReference>
<organism evidence="6 7">
    <name type="scientific">Propionispira arboris</name>
    <dbReference type="NCBI Taxonomy" id="84035"/>
    <lineage>
        <taxon>Bacteria</taxon>
        <taxon>Bacillati</taxon>
        <taxon>Bacillota</taxon>
        <taxon>Negativicutes</taxon>
        <taxon>Selenomonadales</taxon>
        <taxon>Selenomonadaceae</taxon>
        <taxon>Propionispira</taxon>
    </lineage>
</organism>
<evidence type="ECO:0000256" key="4">
    <source>
        <dbReference type="ARBA" id="ARBA00022807"/>
    </source>
</evidence>
<dbReference type="InterPro" id="IPR051202">
    <property type="entry name" value="Peptidase_C40"/>
</dbReference>
<keyword evidence="7" id="KW-1185">Reference proteome</keyword>
<comment type="similarity">
    <text evidence="1">Belongs to the peptidase C40 family.</text>
</comment>
<feature type="domain" description="NlpC/P60" evidence="5">
    <location>
        <begin position="1"/>
        <end position="127"/>
    </location>
</feature>
<sequence length="131" mass="15014">MFDDLIGRPFKDGGRGPTEYDCWGLAKKVYLMYEQTLPEYPISAMDAVKIGQQMKQEETMWQKLEKPCVPCLVVIRLSDKSWANHVGVYIGNGQFIHAYKTTGVVIEKIKSWRSLIVGFYIQKGENMCSKL</sequence>
<dbReference type="PANTHER" id="PTHR47053">
    <property type="entry name" value="MUREIN DD-ENDOPEPTIDASE MEPH-RELATED"/>
    <property type="match status" value="1"/>
</dbReference>
<dbReference type="PANTHER" id="PTHR47053:SF1">
    <property type="entry name" value="MUREIN DD-ENDOPEPTIDASE MEPH-RELATED"/>
    <property type="match status" value="1"/>
</dbReference>
<evidence type="ECO:0000313" key="6">
    <source>
        <dbReference type="EMBL" id="SEJ60340.1"/>
    </source>
</evidence>